<evidence type="ECO:0000313" key="6">
    <source>
        <dbReference type="Proteomes" id="UP000767854"/>
    </source>
</evidence>
<accession>A0ABS2MQI0</accession>
<dbReference type="CDD" id="cd00340">
    <property type="entry name" value="GSH_Peroxidase"/>
    <property type="match status" value="1"/>
</dbReference>
<evidence type="ECO:0000256" key="2">
    <source>
        <dbReference type="ARBA" id="ARBA00022559"/>
    </source>
</evidence>
<dbReference type="GO" id="GO:0004602">
    <property type="term" value="F:glutathione peroxidase activity"/>
    <property type="evidence" value="ECO:0007669"/>
    <property type="project" value="UniProtKB-EC"/>
</dbReference>
<organism evidence="5 6">
    <name type="scientific">Fusibacter tunisiensis</name>
    <dbReference type="NCBI Taxonomy" id="1008308"/>
    <lineage>
        <taxon>Bacteria</taxon>
        <taxon>Bacillati</taxon>
        <taxon>Bacillota</taxon>
        <taxon>Clostridia</taxon>
        <taxon>Eubacteriales</taxon>
        <taxon>Eubacteriales Family XII. Incertae Sedis</taxon>
        <taxon>Fusibacter</taxon>
    </lineage>
</organism>
<evidence type="ECO:0000256" key="3">
    <source>
        <dbReference type="ARBA" id="ARBA00023002"/>
    </source>
</evidence>
<dbReference type="Pfam" id="PF00255">
    <property type="entry name" value="GSHPx"/>
    <property type="match status" value="1"/>
</dbReference>
<dbReference type="Proteomes" id="UP000767854">
    <property type="component" value="Unassembled WGS sequence"/>
</dbReference>
<keyword evidence="3 4" id="KW-0560">Oxidoreductase</keyword>
<dbReference type="PROSITE" id="PS00763">
    <property type="entry name" value="GLUTATHIONE_PEROXID_2"/>
    <property type="match status" value="1"/>
</dbReference>
<keyword evidence="2 4" id="KW-0575">Peroxidase</keyword>
<dbReference type="InterPro" id="IPR000889">
    <property type="entry name" value="Glutathione_peroxidase"/>
</dbReference>
<name>A0ABS2MQI0_9FIRM</name>
<evidence type="ECO:0000256" key="1">
    <source>
        <dbReference type="ARBA" id="ARBA00006926"/>
    </source>
</evidence>
<dbReference type="PANTHER" id="PTHR11592:SF78">
    <property type="entry name" value="GLUTATHIONE PEROXIDASE"/>
    <property type="match status" value="1"/>
</dbReference>
<gene>
    <name evidence="5" type="ORF">JOC49_001180</name>
</gene>
<dbReference type="InterPro" id="IPR036249">
    <property type="entry name" value="Thioredoxin-like_sf"/>
</dbReference>
<reference evidence="5 6" key="1">
    <citation type="submission" date="2021-01" db="EMBL/GenBank/DDBJ databases">
        <title>Genomic Encyclopedia of Type Strains, Phase IV (KMG-IV): sequencing the most valuable type-strain genomes for metagenomic binning, comparative biology and taxonomic classification.</title>
        <authorList>
            <person name="Goeker M."/>
        </authorList>
    </citation>
    <scope>NUCLEOTIDE SEQUENCE [LARGE SCALE GENOMIC DNA]</scope>
    <source>
        <strain evidence="5 6">DSM 24436</strain>
    </source>
</reference>
<dbReference type="PRINTS" id="PR01011">
    <property type="entry name" value="GLUTPROXDASE"/>
</dbReference>
<evidence type="ECO:0000313" key="5">
    <source>
        <dbReference type="EMBL" id="MBM7561660.1"/>
    </source>
</evidence>
<dbReference type="EMBL" id="JAFBDT010000006">
    <property type="protein sequence ID" value="MBM7561660.1"/>
    <property type="molecule type" value="Genomic_DNA"/>
</dbReference>
<dbReference type="PANTHER" id="PTHR11592">
    <property type="entry name" value="GLUTATHIONE PEROXIDASE"/>
    <property type="match status" value="1"/>
</dbReference>
<dbReference type="Gene3D" id="3.40.30.10">
    <property type="entry name" value="Glutaredoxin"/>
    <property type="match status" value="1"/>
</dbReference>
<dbReference type="PIRSF" id="PIRSF000303">
    <property type="entry name" value="Glutathion_perox"/>
    <property type="match status" value="1"/>
</dbReference>
<comment type="caution">
    <text evidence="5">The sequence shown here is derived from an EMBL/GenBank/DDBJ whole genome shotgun (WGS) entry which is preliminary data.</text>
</comment>
<comment type="similarity">
    <text evidence="1 4">Belongs to the glutathione peroxidase family.</text>
</comment>
<protein>
    <recommendedName>
        <fullName evidence="4">Glutathione peroxidase</fullName>
    </recommendedName>
</protein>
<dbReference type="RefSeq" id="WP_204663363.1">
    <property type="nucleotide sequence ID" value="NZ_JAFBDT010000006.1"/>
</dbReference>
<dbReference type="PROSITE" id="PS51355">
    <property type="entry name" value="GLUTATHIONE_PEROXID_3"/>
    <property type="match status" value="1"/>
</dbReference>
<proteinExistence type="inferred from homology"/>
<dbReference type="SUPFAM" id="SSF52833">
    <property type="entry name" value="Thioredoxin-like"/>
    <property type="match status" value="1"/>
</dbReference>
<sequence length="182" mass="20964">MSFYNFSAVDIDGFETSMDEFEDDVVLIVNTASKCGFTPQFEDLQKLHEKYADQGLSILGFPCNQFDDQNPENNTETKSFCAFNYGVSFKLFEKVDVNGSTAHPLFKYLKENADFQGMDLSHPTNKILSALLKDKYPDYLSGNEIRWNFTKFLIDRHGNVVERFEPTVEPMDLVPHIEKYLL</sequence>
<dbReference type="InterPro" id="IPR029760">
    <property type="entry name" value="GPX_CS"/>
</dbReference>
<evidence type="ECO:0000256" key="4">
    <source>
        <dbReference type="RuleBase" id="RU000499"/>
    </source>
</evidence>
<keyword evidence="6" id="KW-1185">Reference proteome</keyword>